<comment type="caution">
    <text evidence="4">The sequence shown here is derived from an EMBL/GenBank/DDBJ whole genome shotgun (WGS) entry which is preliminary data.</text>
</comment>
<dbReference type="PANTHER" id="PTHR13778:SF47">
    <property type="entry name" value="LIPOPOLYSACCHARIDE 1,3-GALACTOSYLTRANSFERASE"/>
    <property type="match status" value="1"/>
</dbReference>
<sequence length="335" mass="38892">MKVDNLNSELKAKTVVESEPIAIVCAADNKYAMPLAVTMCSVIENLNKNRKVVFFIIDGGIHNTNKQKILKSLVLENCEVNFLSLSDSLLHHVKEVHQPLESETVTIKADYVSITSFYRLLIPLLLPNEFEKAIYLDCDLVVRGDLGELWQADIGDNYVLAAQDSWIPYVSSPTGRLNYQKLGLNTQSKYFNAGVLVINLKKWREDQLTAKAIKYFKQNLEYVGWYDQGILNALLAGQWGEIEPRWNCSPSSVYSYSSWQDSPFSEEDYYNLIHDPYIIHFVSAKKPWNSRHTLLKEYFFQYVDMTAWSGWRLTIWRRLWLRLVREFRQVISVIQ</sequence>
<dbReference type="SUPFAM" id="SSF53448">
    <property type="entry name" value="Nucleotide-diphospho-sugar transferases"/>
    <property type="match status" value="1"/>
</dbReference>
<gene>
    <name evidence="4" type="ORF">IQ230_02905</name>
</gene>
<keyword evidence="3" id="KW-0479">Metal-binding</keyword>
<dbReference type="Gene3D" id="3.90.550.10">
    <property type="entry name" value="Spore Coat Polysaccharide Biosynthesis Protein SpsA, Chain A"/>
    <property type="match status" value="1"/>
</dbReference>
<evidence type="ECO:0000256" key="2">
    <source>
        <dbReference type="ARBA" id="ARBA00022679"/>
    </source>
</evidence>
<accession>A0ABR9UMR1</accession>
<evidence type="ECO:0000256" key="3">
    <source>
        <dbReference type="ARBA" id="ARBA00022723"/>
    </source>
</evidence>
<dbReference type="PANTHER" id="PTHR13778">
    <property type="entry name" value="GLYCOSYLTRANSFERASE 8 DOMAIN-CONTAINING PROTEIN"/>
    <property type="match status" value="1"/>
</dbReference>
<evidence type="ECO:0000313" key="4">
    <source>
        <dbReference type="EMBL" id="MBE9189328.1"/>
    </source>
</evidence>
<dbReference type="InterPro" id="IPR050748">
    <property type="entry name" value="Glycosyltrans_8_dom-fam"/>
</dbReference>
<evidence type="ECO:0000256" key="1">
    <source>
        <dbReference type="ARBA" id="ARBA00022676"/>
    </source>
</evidence>
<keyword evidence="5" id="KW-1185">Reference proteome</keyword>
<evidence type="ECO:0000313" key="5">
    <source>
        <dbReference type="Proteomes" id="UP000651156"/>
    </source>
</evidence>
<dbReference type="CDD" id="cd04194">
    <property type="entry name" value="GT8_A4GalT_like"/>
    <property type="match status" value="1"/>
</dbReference>
<dbReference type="InterPro" id="IPR002495">
    <property type="entry name" value="Glyco_trans_8"/>
</dbReference>
<dbReference type="InterPro" id="IPR029044">
    <property type="entry name" value="Nucleotide-diphossugar_trans"/>
</dbReference>
<name>A0ABR9UMR1_9CHRO</name>
<protein>
    <submittedName>
        <fullName evidence="4">Glycosyltransferase family 8 protein</fullName>
    </submittedName>
</protein>
<proteinExistence type="predicted"/>
<dbReference type="RefSeq" id="WP_193930578.1">
    <property type="nucleotide sequence ID" value="NZ_CAWPMZ010000085.1"/>
</dbReference>
<dbReference type="Proteomes" id="UP000651156">
    <property type="component" value="Unassembled WGS sequence"/>
</dbReference>
<keyword evidence="1" id="KW-0328">Glycosyltransferase</keyword>
<keyword evidence="2" id="KW-0808">Transferase</keyword>
<dbReference type="EMBL" id="JADEWN010000004">
    <property type="protein sequence ID" value="MBE9189328.1"/>
    <property type="molecule type" value="Genomic_DNA"/>
</dbReference>
<reference evidence="4 5" key="1">
    <citation type="submission" date="2020-10" db="EMBL/GenBank/DDBJ databases">
        <authorList>
            <person name="Castelo-Branco R."/>
            <person name="Eusebio N."/>
            <person name="Adriana R."/>
            <person name="Vieira A."/>
            <person name="Brugerolle De Fraissinette N."/>
            <person name="Rezende De Castro R."/>
            <person name="Schneider M.P."/>
            <person name="Vasconcelos V."/>
            <person name="Leao P.N."/>
        </authorList>
    </citation>
    <scope>NUCLEOTIDE SEQUENCE [LARGE SCALE GENOMIC DNA]</scope>
    <source>
        <strain evidence="4 5">LEGE 06123</strain>
    </source>
</reference>
<organism evidence="4 5">
    <name type="scientific">Gloeocapsopsis crepidinum LEGE 06123</name>
    <dbReference type="NCBI Taxonomy" id="588587"/>
    <lineage>
        <taxon>Bacteria</taxon>
        <taxon>Bacillati</taxon>
        <taxon>Cyanobacteriota</taxon>
        <taxon>Cyanophyceae</taxon>
        <taxon>Oscillatoriophycideae</taxon>
        <taxon>Chroococcales</taxon>
        <taxon>Chroococcaceae</taxon>
        <taxon>Gloeocapsopsis</taxon>
    </lineage>
</organism>
<dbReference type="Pfam" id="PF01501">
    <property type="entry name" value="Glyco_transf_8"/>
    <property type="match status" value="1"/>
</dbReference>